<evidence type="ECO:0000256" key="3">
    <source>
        <dbReference type="ARBA" id="ARBA00020820"/>
    </source>
</evidence>
<dbReference type="GeneID" id="20648602"/>
<organism evidence="10 11">
    <name type="scientific">Phytophthora sojae (strain P6497)</name>
    <name type="common">Soybean stem and root rot agent</name>
    <name type="synonym">Phytophthora megasperma f. sp. glycines</name>
    <dbReference type="NCBI Taxonomy" id="1094619"/>
    <lineage>
        <taxon>Eukaryota</taxon>
        <taxon>Sar</taxon>
        <taxon>Stramenopiles</taxon>
        <taxon>Oomycota</taxon>
        <taxon>Peronosporomycetes</taxon>
        <taxon>Peronosporales</taxon>
        <taxon>Peronosporaceae</taxon>
        <taxon>Phytophthora</taxon>
    </lineage>
</organism>
<dbReference type="KEGG" id="psoj:PHYSODRAFT_344097"/>
<dbReference type="EMBL" id="JH159151">
    <property type="protein sequence ID" value="EGZ29757.1"/>
    <property type="molecule type" value="Genomic_DNA"/>
</dbReference>
<evidence type="ECO:0000313" key="11">
    <source>
        <dbReference type="Proteomes" id="UP000002640"/>
    </source>
</evidence>
<evidence type="ECO:0000256" key="6">
    <source>
        <dbReference type="ARBA" id="ARBA00022989"/>
    </source>
</evidence>
<name>G4YL02_PHYSP</name>
<evidence type="ECO:0000256" key="7">
    <source>
        <dbReference type="ARBA" id="ARBA00023136"/>
    </source>
</evidence>
<dbReference type="AlphaFoldDB" id="G4YL02"/>
<evidence type="ECO:0000256" key="8">
    <source>
        <dbReference type="SAM" id="MobiDB-lite"/>
    </source>
</evidence>
<accession>G4YL02</accession>
<dbReference type="InterPro" id="IPR009445">
    <property type="entry name" value="TMEM85/Emc4"/>
</dbReference>
<comment type="similarity">
    <text evidence="2">Belongs to the EMC4 family.</text>
</comment>
<evidence type="ECO:0000256" key="4">
    <source>
        <dbReference type="ARBA" id="ARBA00022692"/>
    </source>
</evidence>
<evidence type="ECO:0000256" key="2">
    <source>
        <dbReference type="ARBA" id="ARBA00007715"/>
    </source>
</evidence>
<reference evidence="10 11" key="1">
    <citation type="journal article" date="2006" name="Science">
        <title>Phytophthora genome sequences uncover evolutionary origins and mechanisms of pathogenesis.</title>
        <authorList>
            <person name="Tyler B.M."/>
            <person name="Tripathy S."/>
            <person name="Zhang X."/>
            <person name="Dehal P."/>
            <person name="Jiang R.H."/>
            <person name="Aerts A."/>
            <person name="Arredondo F.D."/>
            <person name="Baxter L."/>
            <person name="Bensasson D."/>
            <person name="Beynon J.L."/>
            <person name="Chapman J."/>
            <person name="Damasceno C.M."/>
            <person name="Dorrance A.E."/>
            <person name="Dou D."/>
            <person name="Dickerman A.W."/>
            <person name="Dubchak I.L."/>
            <person name="Garbelotto M."/>
            <person name="Gijzen M."/>
            <person name="Gordon S.G."/>
            <person name="Govers F."/>
            <person name="Grunwald N.J."/>
            <person name="Huang W."/>
            <person name="Ivors K.L."/>
            <person name="Jones R.W."/>
            <person name="Kamoun S."/>
            <person name="Krampis K."/>
            <person name="Lamour K.H."/>
            <person name="Lee M.K."/>
            <person name="McDonald W.H."/>
            <person name="Medina M."/>
            <person name="Meijer H.J."/>
            <person name="Nordberg E.K."/>
            <person name="Maclean D.J."/>
            <person name="Ospina-Giraldo M.D."/>
            <person name="Morris P.F."/>
            <person name="Phuntumart V."/>
            <person name="Putnam N.H."/>
            <person name="Rash S."/>
            <person name="Rose J.K."/>
            <person name="Sakihama Y."/>
            <person name="Salamov A.A."/>
            <person name="Savidor A."/>
            <person name="Scheuring C.F."/>
            <person name="Smith B.M."/>
            <person name="Sobral B.W."/>
            <person name="Terry A."/>
            <person name="Torto-Alalibo T.A."/>
            <person name="Win J."/>
            <person name="Xu Z."/>
            <person name="Zhang H."/>
            <person name="Grigoriev I.V."/>
            <person name="Rokhsar D.S."/>
            <person name="Boore J.L."/>
        </authorList>
    </citation>
    <scope>NUCLEOTIDE SEQUENCE [LARGE SCALE GENOMIC DNA]</scope>
    <source>
        <strain evidence="10 11">P6497</strain>
    </source>
</reference>
<dbReference type="InParanoid" id="G4YL02"/>
<keyword evidence="6 9" id="KW-1133">Transmembrane helix</keyword>
<keyword evidence="4 9" id="KW-0812">Transmembrane</keyword>
<dbReference type="STRING" id="1094619.G4YL02"/>
<protein>
    <recommendedName>
        <fullName evidence="3">ER membrane protein complex subunit 4</fullName>
    </recommendedName>
</protein>
<keyword evidence="5" id="KW-0256">Endoplasmic reticulum</keyword>
<comment type="subcellular location">
    <subcellularLocation>
        <location evidence="1">Endoplasmic reticulum membrane</location>
        <topology evidence="1">Multi-pass membrane protein</topology>
    </subcellularLocation>
</comment>
<evidence type="ECO:0000256" key="5">
    <source>
        <dbReference type="ARBA" id="ARBA00022824"/>
    </source>
</evidence>
<gene>
    <name evidence="10" type="ORF">PHYSODRAFT_344097</name>
</gene>
<dbReference type="RefSeq" id="XP_009517032.1">
    <property type="nucleotide sequence ID" value="XM_009518737.1"/>
</dbReference>
<dbReference type="Pfam" id="PF06417">
    <property type="entry name" value="EMC4"/>
    <property type="match status" value="1"/>
</dbReference>
<evidence type="ECO:0000313" key="10">
    <source>
        <dbReference type="EMBL" id="EGZ29757.1"/>
    </source>
</evidence>
<sequence>MEERRERPCPLDASAVAEGQRHASAAHLTECNQHSRRRKPKPFNSLQPSMEVEESRIPIVVPPPPCQRMLLLRPRRRYTPVRKCQQPAQIRRAAAILLHAGAPGVTQRSPLRHNSDLGRTMEQRKWHVQLNEGRESDLPHRLEPVGFCKGVSADKDANGAVAKAAATNTSELKKKRAMEIGMAPFKSLLQTAFMMWMSGNSINIFSIMITGMIIMNTAKSLFNMNNAFAPVNDGVIDLTQPKAVYMAGSLVGAAMGVYKCSNMGLLPTTSADWTWLLPIKQAVETSSFVHSLGH</sequence>
<keyword evidence="7 9" id="KW-0472">Membrane</keyword>
<feature type="transmembrane region" description="Helical" evidence="9">
    <location>
        <begin position="193"/>
        <end position="215"/>
    </location>
</feature>
<proteinExistence type="inferred from homology"/>
<keyword evidence="11" id="KW-1185">Reference proteome</keyword>
<dbReference type="GO" id="GO:0005789">
    <property type="term" value="C:endoplasmic reticulum membrane"/>
    <property type="evidence" value="ECO:0007669"/>
    <property type="project" value="UniProtKB-SubCell"/>
</dbReference>
<evidence type="ECO:0000256" key="9">
    <source>
        <dbReference type="SAM" id="Phobius"/>
    </source>
</evidence>
<feature type="region of interest" description="Disordered" evidence="8">
    <location>
        <begin position="1"/>
        <end position="50"/>
    </location>
</feature>
<dbReference type="PANTHER" id="PTHR19315">
    <property type="entry name" value="ER MEMBRANE PROTEIN COMPLEX SUBUNIT 4"/>
    <property type="match status" value="1"/>
</dbReference>
<dbReference type="Proteomes" id="UP000002640">
    <property type="component" value="Unassembled WGS sequence"/>
</dbReference>
<evidence type="ECO:0000256" key="1">
    <source>
        <dbReference type="ARBA" id="ARBA00004477"/>
    </source>
</evidence>